<comment type="caution">
    <text evidence="1">The sequence shown here is derived from an EMBL/GenBank/DDBJ whole genome shotgun (WGS) entry which is preliminary data.</text>
</comment>
<keyword evidence="2" id="KW-1185">Reference proteome</keyword>
<dbReference type="EMBL" id="CAVMJV010000006">
    <property type="protein sequence ID" value="CAK5032867.1"/>
    <property type="molecule type" value="Genomic_DNA"/>
</dbReference>
<proteinExistence type="predicted"/>
<organism evidence="1 2">
    <name type="scientific">Meloidogyne enterolobii</name>
    <name type="common">Root-knot nematode worm</name>
    <name type="synonym">Meloidogyne mayaguensis</name>
    <dbReference type="NCBI Taxonomy" id="390850"/>
    <lineage>
        <taxon>Eukaryota</taxon>
        <taxon>Metazoa</taxon>
        <taxon>Ecdysozoa</taxon>
        <taxon>Nematoda</taxon>
        <taxon>Chromadorea</taxon>
        <taxon>Rhabditida</taxon>
        <taxon>Tylenchina</taxon>
        <taxon>Tylenchomorpha</taxon>
        <taxon>Tylenchoidea</taxon>
        <taxon>Meloidogynidae</taxon>
        <taxon>Meloidogyninae</taxon>
        <taxon>Meloidogyne</taxon>
    </lineage>
</organism>
<reference evidence="1" key="1">
    <citation type="submission" date="2023-11" db="EMBL/GenBank/DDBJ databases">
        <authorList>
            <person name="Poullet M."/>
        </authorList>
    </citation>
    <scope>NUCLEOTIDE SEQUENCE</scope>
    <source>
        <strain evidence="1">E1834</strain>
    </source>
</reference>
<sequence>MFDLFVNSIFVIFWKPEQCSWLINQKIILSFFRRFSTLGVNLQLSVIQTSFTLFYTIFKSINSVLLILNFNSQTDTYINMIDLFFGC</sequence>
<gene>
    <name evidence="1" type="ORF">MENTE1834_LOCUS7985</name>
</gene>
<name>A0ACB0Y699_MELEN</name>
<accession>A0ACB0Y699</accession>
<evidence type="ECO:0000313" key="2">
    <source>
        <dbReference type="Proteomes" id="UP001497535"/>
    </source>
</evidence>
<evidence type="ECO:0000313" key="1">
    <source>
        <dbReference type="EMBL" id="CAK5032867.1"/>
    </source>
</evidence>
<protein>
    <submittedName>
        <fullName evidence="1">Uncharacterized protein</fullName>
    </submittedName>
</protein>
<dbReference type="Proteomes" id="UP001497535">
    <property type="component" value="Unassembled WGS sequence"/>
</dbReference>